<dbReference type="AlphaFoldDB" id="A0AAV7K9E8"/>
<sequence length="281" mass="32113">MTISRRIENLSTDLKLTLEKRASEFQYYSLALDESTDATDTAQLAVFVRRIDSKFNLTEELANLHSLHDKTTGVDIYKAVMNGIDAIGLKLNNLCGVTTDGTPSMIGKERGFVALLEKERINSGNTGVYAIEINSLRKEFENRFKDLRSNIVNFAIFSNPFSLEPIELPEHLQLELVDMQCNQDLKAKFNDVTLIDFYQKYLSSSDYPNLIKHCKMMACLFGSTYICEQLFSQMKLVKSKCRTVLTDRHLEDTLRIATTDMEQNIDHIVRPMRHQSSSMSK</sequence>
<dbReference type="PANTHER" id="PTHR45913:SF5">
    <property type="entry name" value="GENERAL TRANSCRIPTION FACTOR II-I REPEAT DOMAIN-CONTAINING PROTEIN 2A-LIKE PROTEIN"/>
    <property type="match status" value="1"/>
</dbReference>
<evidence type="ECO:0000313" key="2">
    <source>
        <dbReference type="Proteomes" id="UP001165289"/>
    </source>
</evidence>
<name>A0AAV7K9E8_9METZ</name>
<dbReference type="SUPFAM" id="SSF53098">
    <property type="entry name" value="Ribonuclease H-like"/>
    <property type="match status" value="1"/>
</dbReference>
<organism evidence="1 2">
    <name type="scientific">Oopsacas minuta</name>
    <dbReference type="NCBI Taxonomy" id="111878"/>
    <lineage>
        <taxon>Eukaryota</taxon>
        <taxon>Metazoa</taxon>
        <taxon>Porifera</taxon>
        <taxon>Hexactinellida</taxon>
        <taxon>Hexasterophora</taxon>
        <taxon>Lyssacinosida</taxon>
        <taxon>Leucopsacidae</taxon>
        <taxon>Oopsacas</taxon>
    </lineage>
</organism>
<dbReference type="Proteomes" id="UP001165289">
    <property type="component" value="Unassembled WGS sequence"/>
</dbReference>
<keyword evidence="2" id="KW-1185">Reference proteome</keyword>
<dbReference type="InterPro" id="IPR012337">
    <property type="entry name" value="RNaseH-like_sf"/>
</dbReference>
<comment type="caution">
    <text evidence="1">The sequence shown here is derived from an EMBL/GenBank/DDBJ whole genome shotgun (WGS) entry which is preliminary data.</text>
</comment>
<gene>
    <name evidence="1" type="ORF">LOD99_511</name>
</gene>
<dbReference type="PANTHER" id="PTHR45913">
    <property type="entry name" value="EPM2A-INTERACTING PROTEIN 1"/>
    <property type="match status" value="1"/>
</dbReference>
<protein>
    <submittedName>
        <fullName evidence="1">General transcription factor II-I repeat domain-containing protein 2-like</fullName>
    </submittedName>
</protein>
<proteinExistence type="predicted"/>
<reference evidence="1 2" key="1">
    <citation type="journal article" date="2023" name="BMC Biol.">
        <title>The compact genome of the sponge Oopsacas minuta (Hexactinellida) is lacking key metazoan core genes.</title>
        <authorList>
            <person name="Santini S."/>
            <person name="Schenkelaars Q."/>
            <person name="Jourda C."/>
            <person name="Duchesne M."/>
            <person name="Belahbib H."/>
            <person name="Rocher C."/>
            <person name="Selva M."/>
            <person name="Riesgo A."/>
            <person name="Vervoort M."/>
            <person name="Leys S.P."/>
            <person name="Kodjabachian L."/>
            <person name="Le Bivic A."/>
            <person name="Borchiellini C."/>
            <person name="Claverie J.M."/>
            <person name="Renard E."/>
        </authorList>
    </citation>
    <scope>NUCLEOTIDE SEQUENCE [LARGE SCALE GENOMIC DNA]</scope>
    <source>
        <strain evidence="1">SPO-2</strain>
    </source>
</reference>
<dbReference type="EMBL" id="JAKMXF010000111">
    <property type="protein sequence ID" value="KAI6657768.1"/>
    <property type="molecule type" value="Genomic_DNA"/>
</dbReference>
<accession>A0AAV7K9E8</accession>
<evidence type="ECO:0000313" key="1">
    <source>
        <dbReference type="EMBL" id="KAI6657768.1"/>
    </source>
</evidence>